<comment type="caution">
    <text evidence="1">The sequence shown here is derived from an EMBL/GenBank/DDBJ whole genome shotgun (WGS) entry which is preliminary data.</text>
</comment>
<dbReference type="EMBL" id="JAAXOP010000012">
    <property type="protein sequence ID" value="NKY52559.1"/>
    <property type="molecule type" value="Genomic_DNA"/>
</dbReference>
<protein>
    <submittedName>
        <fullName evidence="1">SRPBCC family protein</fullName>
    </submittedName>
</protein>
<name>A0A846Y789_9NOCA</name>
<dbReference type="Proteomes" id="UP000565711">
    <property type="component" value="Unassembled WGS sequence"/>
</dbReference>
<dbReference type="AlphaFoldDB" id="A0A846Y789"/>
<sequence>MGSERFSGSKYGVVSGQRLINVHERVVAGSLDLSSELLEGILEPETSVWPFDLRRLELDRGLEPGSTGGHGPVRYTVVEHEVGRRVRFAFTREAPIAGWHEFVIGDVPGQGVRWRHELLIDPVDQWIREQIEPSHDALVEVLFDRLELRLAVRQ</sequence>
<proteinExistence type="predicted"/>
<accession>A0A846Y789</accession>
<organism evidence="1 2">
    <name type="scientific">Nocardia vermiculata</name>
    <dbReference type="NCBI Taxonomy" id="257274"/>
    <lineage>
        <taxon>Bacteria</taxon>
        <taxon>Bacillati</taxon>
        <taxon>Actinomycetota</taxon>
        <taxon>Actinomycetes</taxon>
        <taxon>Mycobacteriales</taxon>
        <taxon>Nocardiaceae</taxon>
        <taxon>Nocardia</taxon>
    </lineage>
</organism>
<evidence type="ECO:0000313" key="2">
    <source>
        <dbReference type="Proteomes" id="UP000565711"/>
    </source>
</evidence>
<reference evidence="1 2" key="1">
    <citation type="submission" date="2020-04" db="EMBL/GenBank/DDBJ databases">
        <title>MicrobeNet Type strains.</title>
        <authorList>
            <person name="Nicholson A.C."/>
        </authorList>
    </citation>
    <scope>NUCLEOTIDE SEQUENCE [LARGE SCALE GENOMIC DNA]</scope>
    <source>
        <strain evidence="1 2">JCM 12354</strain>
    </source>
</reference>
<dbReference type="RefSeq" id="WP_067878070.1">
    <property type="nucleotide sequence ID" value="NZ_JAAXOP010000012.1"/>
</dbReference>
<gene>
    <name evidence="1" type="ORF">HGA08_20350</name>
</gene>
<evidence type="ECO:0000313" key="1">
    <source>
        <dbReference type="EMBL" id="NKY52559.1"/>
    </source>
</evidence>
<keyword evidence="2" id="KW-1185">Reference proteome</keyword>